<sequence>MSTTEKTISFRALTEKIDSLDSLAAAQDRPRSYLINEAITNYIELHAYQDALVRKGLAEMRKGRVVSHEEVVKRLKRAGRARP</sequence>
<dbReference type="InterPro" id="IPR013321">
    <property type="entry name" value="Arc_rbn_hlx_hlx"/>
</dbReference>
<feature type="domain" description="Ribbon-helix-helix protein CopG" evidence="1">
    <location>
        <begin position="6"/>
        <end position="44"/>
    </location>
</feature>
<dbReference type="InterPro" id="IPR002145">
    <property type="entry name" value="CopG"/>
</dbReference>
<dbReference type="PANTHER" id="PTHR40688">
    <property type="match status" value="1"/>
</dbReference>
<dbReference type="InterPro" id="IPR052991">
    <property type="entry name" value="Non-func_TypeII_TA_Antitoxin"/>
</dbReference>
<dbReference type="AlphaFoldDB" id="A0A2U3KXT7"/>
<dbReference type="InterPro" id="IPR010985">
    <property type="entry name" value="Ribbon_hlx_hlx"/>
</dbReference>
<accession>A0A2U3KXT7</accession>
<dbReference type="PANTHER" id="PTHR40688:SF2">
    <property type="entry name" value="RIBBON-HELIX-HELIX PROTEIN COPG DOMAIN-CONTAINING PROTEIN"/>
    <property type="match status" value="1"/>
</dbReference>
<dbReference type="SUPFAM" id="SSF47598">
    <property type="entry name" value="Ribbon-helix-helix"/>
    <property type="match status" value="1"/>
</dbReference>
<reference evidence="3" key="1">
    <citation type="submission" date="2018-02" db="EMBL/GenBank/DDBJ databases">
        <authorList>
            <person name="Hausmann B."/>
        </authorList>
    </citation>
    <scope>NUCLEOTIDE SEQUENCE [LARGE SCALE GENOMIC DNA]</scope>
    <source>
        <strain evidence="3">Peat soil MAG SbA1</strain>
    </source>
</reference>
<proteinExistence type="predicted"/>
<organism evidence="2 3">
    <name type="scientific">Candidatus Sulfotelmatobacter kueseliae</name>
    <dbReference type="NCBI Taxonomy" id="2042962"/>
    <lineage>
        <taxon>Bacteria</taxon>
        <taxon>Pseudomonadati</taxon>
        <taxon>Acidobacteriota</taxon>
        <taxon>Terriglobia</taxon>
        <taxon>Terriglobales</taxon>
        <taxon>Candidatus Korobacteraceae</taxon>
        <taxon>Candidatus Sulfotelmatobacter</taxon>
    </lineage>
</organism>
<dbReference type="GO" id="GO:0006355">
    <property type="term" value="P:regulation of DNA-templated transcription"/>
    <property type="evidence" value="ECO:0007669"/>
    <property type="project" value="InterPro"/>
</dbReference>
<dbReference type="CDD" id="cd22233">
    <property type="entry name" value="RHH_CopAso-like"/>
    <property type="match status" value="1"/>
</dbReference>
<dbReference type="Proteomes" id="UP000238701">
    <property type="component" value="Unassembled WGS sequence"/>
</dbReference>
<evidence type="ECO:0000313" key="2">
    <source>
        <dbReference type="EMBL" id="SPF44448.1"/>
    </source>
</evidence>
<name>A0A2U3KXT7_9BACT</name>
<protein>
    <submittedName>
        <fullName evidence="2">Transcriptional regulator, CopG family</fullName>
    </submittedName>
</protein>
<dbReference type="Pfam" id="PF01402">
    <property type="entry name" value="RHH_1"/>
    <property type="match status" value="1"/>
</dbReference>
<dbReference type="Gene3D" id="1.10.1220.10">
    <property type="entry name" value="Met repressor-like"/>
    <property type="match status" value="1"/>
</dbReference>
<evidence type="ECO:0000313" key="3">
    <source>
        <dbReference type="Proteomes" id="UP000238701"/>
    </source>
</evidence>
<dbReference type="OrthoDB" id="122081at2"/>
<gene>
    <name evidence="2" type="ORF">SBA1_530084</name>
</gene>
<evidence type="ECO:0000259" key="1">
    <source>
        <dbReference type="Pfam" id="PF01402"/>
    </source>
</evidence>
<dbReference type="EMBL" id="OMOD01000148">
    <property type="protein sequence ID" value="SPF44448.1"/>
    <property type="molecule type" value="Genomic_DNA"/>
</dbReference>